<organism evidence="1 2">
    <name type="scientific">Arcicella rosea</name>
    <dbReference type="NCBI Taxonomy" id="502909"/>
    <lineage>
        <taxon>Bacteria</taxon>
        <taxon>Pseudomonadati</taxon>
        <taxon>Bacteroidota</taxon>
        <taxon>Cytophagia</taxon>
        <taxon>Cytophagales</taxon>
        <taxon>Flectobacillaceae</taxon>
        <taxon>Arcicella</taxon>
    </lineage>
</organism>
<keyword evidence="2" id="KW-1185">Reference proteome</keyword>
<evidence type="ECO:0000313" key="2">
    <source>
        <dbReference type="Proteomes" id="UP000524404"/>
    </source>
</evidence>
<evidence type="ECO:0000313" key="1">
    <source>
        <dbReference type="EMBL" id="MBB6005641.1"/>
    </source>
</evidence>
<dbReference type="Proteomes" id="UP000524404">
    <property type="component" value="Unassembled WGS sequence"/>
</dbReference>
<sequence length="68" mass="7955">MTIKTLINFSTLKKVNYQNNTKNILITKIKKFTKTSLFISYQFNDKICTKNKTTINNTKNTTKNTTLF</sequence>
<name>A0A841F1H2_9BACT</name>
<comment type="caution">
    <text evidence="1">The sequence shown here is derived from an EMBL/GenBank/DDBJ whole genome shotgun (WGS) entry which is preliminary data.</text>
</comment>
<dbReference type="EMBL" id="JACHKT010000053">
    <property type="protein sequence ID" value="MBB6005641.1"/>
    <property type="molecule type" value="Genomic_DNA"/>
</dbReference>
<reference evidence="1 2" key="1">
    <citation type="submission" date="2020-08" db="EMBL/GenBank/DDBJ databases">
        <title>Functional genomics of gut bacteria from endangered species of beetles.</title>
        <authorList>
            <person name="Carlos-Shanley C."/>
        </authorList>
    </citation>
    <scope>NUCLEOTIDE SEQUENCE [LARGE SCALE GENOMIC DNA]</scope>
    <source>
        <strain evidence="1 2">S00070</strain>
    </source>
</reference>
<proteinExistence type="predicted"/>
<dbReference type="AlphaFoldDB" id="A0A841F1H2"/>
<protein>
    <submittedName>
        <fullName evidence="1">Uncharacterized protein</fullName>
    </submittedName>
</protein>
<accession>A0A841F1H2</accession>
<gene>
    <name evidence="1" type="ORF">HNP25_004315</name>
</gene>